<dbReference type="Pfam" id="PF25023">
    <property type="entry name" value="TEN_YD-shell"/>
    <property type="match status" value="1"/>
</dbReference>
<protein>
    <submittedName>
        <fullName evidence="4">RHS repeat-associated core domain-containing protein</fullName>
    </submittedName>
</protein>
<dbReference type="NCBIfam" id="TIGR01643">
    <property type="entry name" value="YD_repeat_2x"/>
    <property type="match status" value="3"/>
</dbReference>
<dbReference type="InterPro" id="IPR006530">
    <property type="entry name" value="YD"/>
</dbReference>
<name>A0AAJ4S5C6_9SPHN</name>
<organism evidence="4 5">
    <name type="scientific">Sphingomonas koreensis</name>
    <dbReference type="NCBI Taxonomy" id="93064"/>
    <lineage>
        <taxon>Bacteria</taxon>
        <taxon>Pseudomonadati</taxon>
        <taxon>Pseudomonadota</taxon>
        <taxon>Alphaproteobacteria</taxon>
        <taxon>Sphingomonadales</taxon>
        <taxon>Sphingomonadaceae</taxon>
        <taxon>Sphingomonas</taxon>
    </lineage>
</organism>
<gene>
    <name evidence="4" type="ORF">CA257_05395</name>
</gene>
<evidence type="ECO:0000256" key="1">
    <source>
        <dbReference type="ARBA" id="ARBA00022737"/>
    </source>
</evidence>
<sequence length="895" mass="97551">MPMKRHLLLATGAIFAVEASSDCRQALAQSTPSAFTSATRYDLARRVTGTIAPDPDGAGPLKYAAVRNTYDSAGRVVLIERGELADWQSELVAPASWSGFLAHSKVEIGYDSLGRKALEASWGWNTGSGLWVQTAATQYSYDAMGRLECTAVRMNPGNWSSLPPNACTVGTGGFDGPDRITRNIYDAAGQLAQVQKAYGVTTANGYPSSLEQTYAVHTYSPNGKQTSITDANANKAAYTYDGHDRLVRWNFPSPTAPGTINSADYEEYTYDANGNRTGLRKRDGRTIAYSYDALNRMTSKTYPGGGARAVFYAYDLRGLQTEARFDATWGSDAVLSTWDGFGRQSSSTTSMGGVSRTLTYQYDANGNRSRVTHPDGQYFNYHRDGLDRLYYAESGSAPLFYTPHDAAGRVGTLYRLNLSAWNWTFGTSFNYDEASRVSSYMHTLAGGANVATSLAYNSASQIVSRTRNNDDYRFTGNVSVNRSYAVNGLNQYSSAGNASFSYNANGNLTSDGTTSYTYDIENRLSSSSTGAALTYDPMGRLWQTYSPSTGTTRFLYDGDALVAEYDGAGNMLKRYVHGPAEGQDDPLVEYIGSGTSSPRYLFADHQGSIVAIADANGNRIAVNGYDEYGIPNGHAGSGTPNTGRFQYTGQAWIPELGMYHYKARVYSPTLGRFMQTDPIGYGDQMNLYAYSGNDGVNTNDPSGESSYLITRPILTWKNIRGRRQHVQEGHMFIIVVDDRTQKVRSRFSYGPHKYMNPFARRLVNLTGSNTSTDINDAIATREFLKDPRAAAKLGIKGVRIAASDGAVQREGEEMNSVVGTPANPGPVGYTLTPNWFTWRGFANSNSAAYGVAQRAVESEDPNGVQSLPGARNPGWDQHNRIPDPSCHFSTAPDCE</sequence>
<proteinExistence type="predicted"/>
<reference evidence="4 5" key="1">
    <citation type="submission" date="2018-07" db="EMBL/GenBank/DDBJ databases">
        <title>Genomic and Epidemiologic Investigation of an Indolent Hospital Outbreak.</title>
        <authorList>
            <person name="Johnson R.C."/>
            <person name="Deming C."/>
            <person name="Conlan S."/>
            <person name="Zellmer C.J."/>
            <person name="Michelin A.V."/>
            <person name="Lee-Lin S."/>
            <person name="Thomas P.J."/>
            <person name="Park M."/>
            <person name="Weingarten R.A."/>
            <person name="Less J."/>
            <person name="Dekker J.P."/>
            <person name="Frank K.M."/>
            <person name="Musser K.A."/>
            <person name="Mcquiston J.R."/>
            <person name="Henderson D.K."/>
            <person name="Lau A.F."/>
            <person name="Palmore T.N."/>
            <person name="Segre J.A."/>
        </authorList>
    </citation>
    <scope>NUCLEOTIDE SEQUENCE [LARGE SCALE GENOMIC DNA]</scope>
    <source>
        <strain evidence="4 5">SK-NIH.Env10_0317</strain>
    </source>
</reference>
<dbReference type="InterPro" id="IPR031325">
    <property type="entry name" value="RHS_repeat"/>
</dbReference>
<dbReference type="PANTHER" id="PTHR32305">
    <property type="match status" value="1"/>
</dbReference>
<dbReference type="InterPro" id="IPR022385">
    <property type="entry name" value="Rhs_assc_core"/>
</dbReference>
<feature type="region of interest" description="Disordered" evidence="2">
    <location>
        <begin position="859"/>
        <end position="895"/>
    </location>
</feature>
<accession>A0AAJ4S5C6</accession>
<dbReference type="InterPro" id="IPR050708">
    <property type="entry name" value="T6SS_VgrG/RHS"/>
</dbReference>
<comment type="caution">
    <text evidence="4">The sequence shown here is derived from an EMBL/GenBank/DDBJ whole genome shotgun (WGS) entry which is preliminary data.</text>
</comment>
<dbReference type="NCBIfam" id="TIGR03696">
    <property type="entry name" value="Rhs_assc_core"/>
    <property type="match status" value="1"/>
</dbReference>
<evidence type="ECO:0000313" key="5">
    <source>
        <dbReference type="Proteomes" id="UP000286681"/>
    </source>
</evidence>
<dbReference type="Gene3D" id="2.180.10.10">
    <property type="entry name" value="RHS repeat-associated core"/>
    <property type="match status" value="2"/>
</dbReference>
<evidence type="ECO:0000256" key="2">
    <source>
        <dbReference type="SAM" id="MobiDB-lite"/>
    </source>
</evidence>
<dbReference type="PANTHER" id="PTHR32305:SF15">
    <property type="entry name" value="PROTEIN RHSA-RELATED"/>
    <property type="match status" value="1"/>
</dbReference>
<dbReference type="Pfam" id="PF05593">
    <property type="entry name" value="RHS_repeat"/>
    <property type="match status" value="2"/>
</dbReference>
<feature type="domain" description="Teneurin-like YD-shell" evidence="3">
    <location>
        <begin position="425"/>
        <end position="694"/>
    </location>
</feature>
<dbReference type="InterPro" id="IPR056823">
    <property type="entry name" value="TEN-like_YD-shell"/>
</dbReference>
<keyword evidence="1" id="KW-0677">Repeat</keyword>
<dbReference type="Proteomes" id="UP000286681">
    <property type="component" value="Unassembled WGS sequence"/>
</dbReference>
<evidence type="ECO:0000313" key="4">
    <source>
        <dbReference type="EMBL" id="RSV05403.1"/>
    </source>
</evidence>
<dbReference type="EMBL" id="QQWO01000004">
    <property type="protein sequence ID" value="RSV05403.1"/>
    <property type="molecule type" value="Genomic_DNA"/>
</dbReference>
<evidence type="ECO:0000259" key="3">
    <source>
        <dbReference type="Pfam" id="PF25023"/>
    </source>
</evidence>
<dbReference type="AlphaFoldDB" id="A0AAJ4S5C6"/>